<comment type="caution">
    <text evidence="1">The sequence shown here is derived from an EMBL/GenBank/DDBJ whole genome shotgun (WGS) entry which is preliminary data.</text>
</comment>
<proteinExistence type="predicted"/>
<evidence type="ECO:0000313" key="1">
    <source>
        <dbReference type="EMBL" id="KAI7957052.1"/>
    </source>
</evidence>
<keyword evidence="2" id="KW-1185">Reference proteome</keyword>
<dbReference type="EMBL" id="CM045868">
    <property type="protein sequence ID" value="KAI7957052.1"/>
    <property type="molecule type" value="Genomic_DNA"/>
</dbReference>
<reference evidence="1 2" key="3">
    <citation type="journal article" date="2022" name="Microbiol. Spectr.">
        <title>Folding features and dynamics of 3D genome architecture in plant fungal pathogens.</title>
        <authorList>
            <person name="Xia C."/>
        </authorList>
    </citation>
    <scope>NUCLEOTIDE SEQUENCE [LARGE SCALE GENOMIC DNA]</scope>
    <source>
        <strain evidence="1 2">93-210</strain>
    </source>
</reference>
<protein>
    <submittedName>
        <fullName evidence="1">Uncharacterized protein</fullName>
    </submittedName>
</protein>
<gene>
    <name evidence="1" type="ORF">MJO28_004147</name>
</gene>
<dbReference type="Proteomes" id="UP001060170">
    <property type="component" value="Chromosome 4"/>
</dbReference>
<accession>A0ACC0EQA0</accession>
<organism evidence="1 2">
    <name type="scientific">Puccinia striiformis f. sp. tritici</name>
    <dbReference type="NCBI Taxonomy" id="168172"/>
    <lineage>
        <taxon>Eukaryota</taxon>
        <taxon>Fungi</taxon>
        <taxon>Dikarya</taxon>
        <taxon>Basidiomycota</taxon>
        <taxon>Pucciniomycotina</taxon>
        <taxon>Pucciniomycetes</taxon>
        <taxon>Pucciniales</taxon>
        <taxon>Pucciniaceae</taxon>
        <taxon>Puccinia</taxon>
    </lineage>
</organism>
<sequence length="263" mass="28781">MDITNNLDLHRIVFVQVGLSTLASVSVSPAYNLPIHLYGLFNLDSQQHQDHDHHLNSSGPLDGLRQYSILVVLSSILDLIWMYNWTSSTTSIPLILILIGLIIKPISVITCLNQLNRSGQGFGTLGSQFNGTRPSSSFQSVGQTVGGGGGRRENTAWTAPHSTTSPFRRADQAAAPPPGPSSVSHQATANLVNEFTLDLDDHDADAQNLSDDEVRKAKLELDNRIAQKKLQIQQQQSQQQQHQQGLSTTPTQQVDKSGYHTLE</sequence>
<reference evidence="2" key="2">
    <citation type="journal article" date="2018" name="Mol. Plant Microbe Interact.">
        <title>Genome sequence resources for the wheat stripe rust pathogen (Puccinia striiformis f. sp. tritici) and the barley stripe rust pathogen (Puccinia striiformis f. sp. hordei).</title>
        <authorList>
            <person name="Xia C."/>
            <person name="Wang M."/>
            <person name="Yin C."/>
            <person name="Cornejo O.E."/>
            <person name="Hulbert S.H."/>
            <person name="Chen X."/>
        </authorList>
    </citation>
    <scope>NUCLEOTIDE SEQUENCE [LARGE SCALE GENOMIC DNA]</scope>
    <source>
        <strain evidence="2">93-210</strain>
    </source>
</reference>
<name>A0ACC0EQA0_9BASI</name>
<reference evidence="2" key="1">
    <citation type="journal article" date="2018" name="BMC Genomics">
        <title>Genomic insights into host adaptation between the wheat stripe rust pathogen (Puccinia striiformis f. sp. tritici) and the barley stripe rust pathogen (Puccinia striiformis f. sp. hordei).</title>
        <authorList>
            <person name="Xia C."/>
            <person name="Wang M."/>
            <person name="Yin C."/>
            <person name="Cornejo O.E."/>
            <person name="Hulbert S.H."/>
            <person name="Chen X."/>
        </authorList>
    </citation>
    <scope>NUCLEOTIDE SEQUENCE [LARGE SCALE GENOMIC DNA]</scope>
    <source>
        <strain evidence="2">93-210</strain>
    </source>
</reference>
<evidence type="ECO:0000313" key="2">
    <source>
        <dbReference type="Proteomes" id="UP001060170"/>
    </source>
</evidence>